<keyword evidence="9 20" id="KW-0479">Metal-binding</keyword>
<feature type="region of interest" description="DHBP synthase" evidence="20">
    <location>
        <begin position="1"/>
        <end position="234"/>
    </location>
</feature>
<evidence type="ECO:0000256" key="19">
    <source>
        <dbReference type="ARBA" id="ARBA00049295"/>
    </source>
</evidence>
<feature type="binding site" evidence="20">
    <location>
        <position position="385"/>
    </location>
    <ligand>
        <name>GTP</name>
        <dbReference type="ChEBI" id="CHEBI:37565"/>
    </ligand>
</feature>
<dbReference type="HAMAP" id="MF_01283">
    <property type="entry name" value="RibBA"/>
    <property type="match status" value="1"/>
</dbReference>
<feature type="binding site" evidence="20">
    <location>
        <position position="350"/>
    </location>
    <ligand>
        <name>GTP</name>
        <dbReference type="ChEBI" id="CHEBI:37565"/>
    </ligand>
</feature>
<dbReference type="Pfam" id="PF00925">
    <property type="entry name" value="GTP_cyclohydro2"/>
    <property type="match status" value="1"/>
</dbReference>
<dbReference type="InterPro" id="IPR017945">
    <property type="entry name" value="DHBP_synth_RibB-like_a/b_dom"/>
</dbReference>
<protein>
    <recommendedName>
        <fullName evidence="20">Riboflavin biosynthesis protein RibBA</fullName>
    </recommendedName>
    <domain>
        <recommendedName>
            <fullName evidence="20">3,4-dihydroxy-2-butanone 4-phosphate synthase</fullName>
            <shortName evidence="20">DHBP synthase</shortName>
            <ecNumber evidence="20">4.1.99.12</ecNumber>
        </recommendedName>
    </domain>
    <domain>
        <recommendedName>
            <fullName evidence="20">GTP cyclohydrolase-2</fullName>
            <ecNumber evidence="20">3.5.4.25</ecNumber>
        </recommendedName>
        <alternativeName>
            <fullName evidence="20">GTP cyclohydrolase II</fullName>
        </alternativeName>
    </domain>
</protein>
<dbReference type="AlphaFoldDB" id="B4D6X7"/>
<keyword evidence="16 20" id="KW-0456">Lyase</keyword>
<feature type="binding site" evidence="20">
    <location>
        <position position="61"/>
    </location>
    <ligand>
        <name>Mg(2+)</name>
        <dbReference type="ChEBI" id="CHEBI:18420"/>
        <label>1</label>
    </ligand>
</feature>
<dbReference type="GO" id="GO:0008270">
    <property type="term" value="F:zinc ion binding"/>
    <property type="evidence" value="ECO:0007669"/>
    <property type="project" value="UniProtKB-UniRule"/>
</dbReference>
<dbReference type="Gene3D" id="3.90.870.10">
    <property type="entry name" value="DHBP synthase"/>
    <property type="match status" value="1"/>
</dbReference>
<dbReference type="GO" id="GO:0000287">
    <property type="term" value="F:magnesium ion binding"/>
    <property type="evidence" value="ECO:0007669"/>
    <property type="project" value="UniProtKB-UniRule"/>
</dbReference>
<evidence type="ECO:0000256" key="21">
    <source>
        <dbReference type="SAM" id="MobiDB-lite"/>
    </source>
</evidence>
<evidence type="ECO:0000256" key="13">
    <source>
        <dbReference type="ARBA" id="ARBA00022842"/>
    </source>
</evidence>
<feature type="binding site" evidence="20">
    <location>
        <position position="290"/>
    </location>
    <ligand>
        <name>Zn(2+)</name>
        <dbReference type="ChEBI" id="CHEBI:29105"/>
        <note>catalytic</note>
    </ligand>
</feature>
<feature type="binding site" evidence="20">
    <location>
        <begin position="173"/>
        <end position="177"/>
    </location>
    <ligand>
        <name>D-ribulose 5-phosphate</name>
        <dbReference type="ChEBI" id="CHEBI:58121"/>
    </ligand>
</feature>
<keyword evidence="15 20" id="KW-0464">Manganese</keyword>
<dbReference type="SUPFAM" id="SSF55821">
    <property type="entry name" value="YrdC/RibB"/>
    <property type="match status" value="1"/>
</dbReference>
<comment type="catalytic activity">
    <reaction evidence="19 20">
        <text>GTP + 4 H2O = 2,5-diamino-6-hydroxy-4-(5-phosphoribosylamino)-pyrimidine + formate + 2 phosphate + 3 H(+)</text>
        <dbReference type="Rhea" id="RHEA:23704"/>
        <dbReference type="ChEBI" id="CHEBI:15377"/>
        <dbReference type="ChEBI" id="CHEBI:15378"/>
        <dbReference type="ChEBI" id="CHEBI:15740"/>
        <dbReference type="ChEBI" id="CHEBI:37565"/>
        <dbReference type="ChEBI" id="CHEBI:43474"/>
        <dbReference type="ChEBI" id="CHEBI:58614"/>
        <dbReference type="EC" id="3.5.4.25"/>
    </reaction>
</comment>
<accession>B4D6X7</accession>
<feature type="binding site" evidence="20">
    <location>
        <position position="197"/>
    </location>
    <ligand>
        <name>D-ribulose 5-phosphate</name>
        <dbReference type="ChEBI" id="CHEBI:58121"/>
    </ligand>
</feature>
<dbReference type="InterPro" id="IPR016299">
    <property type="entry name" value="Riboflavin_synth_RibBA"/>
</dbReference>
<evidence type="ECO:0000256" key="16">
    <source>
        <dbReference type="ARBA" id="ARBA00023239"/>
    </source>
</evidence>
<dbReference type="InterPro" id="IPR032677">
    <property type="entry name" value="GTP_cyclohydro_II"/>
</dbReference>
<dbReference type="EC" id="3.5.4.25" evidence="20"/>
<evidence type="ECO:0000256" key="12">
    <source>
        <dbReference type="ARBA" id="ARBA00022833"/>
    </source>
</evidence>
<evidence type="ECO:0000256" key="18">
    <source>
        <dbReference type="ARBA" id="ARBA00043932"/>
    </source>
</evidence>
<evidence type="ECO:0000256" key="14">
    <source>
        <dbReference type="ARBA" id="ARBA00023134"/>
    </source>
</evidence>
<keyword evidence="17 20" id="KW-0511">Multifunctional enzyme</keyword>
<keyword evidence="11 20" id="KW-0378">Hydrolase</keyword>
<feature type="binding site" evidence="20">
    <location>
        <begin position="328"/>
        <end position="330"/>
    </location>
    <ligand>
        <name>GTP</name>
        <dbReference type="ChEBI" id="CHEBI:37565"/>
    </ligand>
</feature>
<feature type="active site" description="Nucleophile; for GTP cyclohydrolase activity" evidence="20">
    <location>
        <position position="364"/>
    </location>
</feature>
<dbReference type="InterPro" id="IPR000926">
    <property type="entry name" value="RibA"/>
</dbReference>
<dbReference type="eggNOG" id="COG0807">
    <property type="taxonomic scope" value="Bacteria"/>
</dbReference>
<evidence type="ECO:0000313" key="24">
    <source>
        <dbReference type="Proteomes" id="UP000005824"/>
    </source>
</evidence>
<gene>
    <name evidence="20" type="primary">ribBA</name>
    <name evidence="23" type="ORF">CfE428DRAFT_4667</name>
</gene>
<evidence type="ECO:0000256" key="9">
    <source>
        <dbReference type="ARBA" id="ARBA00022723"/>
    </source>
</evidence>
<keyword evidence="24" id="KW-1185">Reference proteome</keyword>
<evidence type="ECO:0000256" key="11">
    <source>
        <dbReference type="ARBA" id="ARBA00022801"/>
    </source>
</evidence>
<dbReference type="SUPFAM" id="SSF142695">
    <property type="entry name" value="RibA-like"/>
    <property type="match status" value="1"/>
</dbReference>
<feature type="region of interest" description="GTP cyclohydrolase II" evidence="20">
    <location>
        <begin position="235"/>
        <end position="430"/>
    </location>
</feature>
<evidence type="ECO:0000256" key="4">
    <source>
        <dbReference type="ARBA" id="ARBA00004853"/>
    </source>
</evidence>
<proteinExistence type="inferred from homology"/>
<dbReference type="UniPathway" id="UPA00275">
    <property type="reaction ID" value="UER00399"/>
</dbReference>
<feature type="binding site" evidence="20">
    <location>
        <position position="306"/>
    </location>
    <ligand>
        <name>GTP</name>
        <dbReference type="ChEBI" id="CHEBI:37565"/>
    </ligand>
</feature>
<comment type="pathway">
    <text evidence="4 20">Cofactor biosynthesis; riboflavin biosynthesis; 5-amino-6-(D-ribitylamino)uracil from GTP: step 1/4.</text>
</comment>
<dbReference type="NCBIfam" id="TIGR00505">
    <property type="entry name" value="ribA"/>
    <property type="match status" value="1"/>
</dbReference>
<dbReference type="Gene3D" id="3.40.50.10990">
    <property type="entry name" value="GTP cyclohydrolase II"/>
    <property type="match status" value="1"/>
</dbReference>
<evidence type="ECO:0000256" key="1">
    <source>
        <dbReference type="ARBA" id="ARBA00000141"/>
    </source>
</evidence>
<sequence length="430" mass="47464">MFHIDFPAMPKKPKAPLKKVNEPAAPAKTGNGAHLFDPIEDIIKDIRAGKMVIVTDDADRENEGDLVMAAEKITPDAVNFMAMHGRGLICAPITEERAEELGLQRMVLENRESYRTDFTVSVDAAKGVTTGISAHDRARTIQILVDPKATPQDLVQPGHVFPLRAKAGGALRRAGHTEASVDLARLAGLQPAGVLCEILNPDGTMARLPELLKFRKKHKLKMCSIEDLIVYRRSREKLIEREQVIQLPTDYGDFELHMYRSIVDGVHHLALVKGAISPKKVTLVRVHSECLTGDVFGSMRCDCGNQLHTALQQIEAAGNGVLLYMRQEGRGIGLPAKIHAYKLQEEGLDTVEANLKLGFPAELRDYGMGAQILSDLGVRKMRFLTNNPKKVIGLEGYGLKIVEVVPIKAPPNKHNAKYLETKRLKMGHLL</sequence>
<evidence type="ECO:0000256" key="2">
    <source>
        <dbReference type="ARBA" id="ARBA00001936"/>
    </source>
</evidence>
<dbReference type="CDD" id="cd00641">
    <property type="entry name" value="GTP_cyclohydro2"/>
    <property type="match status" value="1"/>
</dbReference>
<evidence type="ECO:0000256" key="6">
    <source>
        <dbReference type="ARBA" id="ARBA00005520"/>
    </source>
</evidence>
<dbReference type="FunFam" id="3.40.50.10990:FF:000001">
    <property type="entry name" value="Riboflavin biosynthesis protein RibBA"/>
    <property type="match status" value="1"/>
</dbReference>
<feature type="binding site" evidence="20">
    <location>
        <position position="176"/>
    </location>
    <ligand>
        <name>Mg(2+)</name>
        <dbReference type="ChEBI" id="CHEBI:18420"/>
        <label>2</label>
    </ligand>
</feature>
<dbReference type="PANTHER" id="PTHR21327">
    <property type="entry name" value="GTP CYCLOHYDROLASE II-RELATED"/>
    <property type="match status" value="1"/>
</dbReference>
<keyword evidence="8 20" id="KW-0686">Riboflavin biosynthesis</keyword>
<evidence type="ECO:0000259" key="22">
    <source>
        <dbReference type="Pfam" id="PF00925"/>
    </source>
</evidence>
<dbReference type="NCBIfam" id="NF001591">
    <property type="entry name" value="PRK00393.1"/>
    <property type="match status" value="1"/>
</dbReference>
<dbReference type="NCBIfam" id="NF006803">
    <property type="entry name" value="PRK09311.1"/>
    <property type="match status" value="1"/>
</dbReference>
<feature type="site" description="Essential for DHBP synthase activity" evidence="20">
    <location>
        <position position="197"/>
    </location>
</feature>
<organism evidence="23 24">
    <name type="scientific">Chthoniobacter flavus Ellin428</name>
    <dbReference type="NCBI Taxonomy" id="497964"/>
    <lineage>
        <taxon>Bacteria</taxon>
        <taxon>Pseudomonadati</taxon>
        <taxon>Verrucomicrobiota</taxon>
        <taxon>Spartobacteria</taxon>
        <taxon>Chthoniobacterales</taxon>
        <taxon>Chthoniobacteraceae</taxon>
        <taxon>Chthoniobacter</taxon>
    </lineage>
</organism>
<evidence type="ECO:0000256" key="7">
    <source>
        <dbReference type="ARBA" id="ARBA00008976"/>
    </source>
</evidence>
<feature type="binding site" evidence="20">
    <location>
        <position position="61"/>
    </location>
    <ligand>
        <name>Mg(2+)</name>
        <dbReference type="ChEBI" id="CHEBI:18420"/>
        <label>2</label>
    </ligand>
</feature>
<dbReference type="Pfam" id="PF00926">
    <property type="entry name" value="DHBP_synthase"/>
    <property type="match status" value="1"/>
</dbReference>
<comment type="similarity">
    <text evidence="6 20">In the N-terminal section; belongs to the DHBP synthase family.</text>
</comment>
<comment type="function">
    <text evidence="18 20">Catalyzes the conversion of GTP to 2,5-diamino-6-ribosylamino-4(3H)-pyrimidinone 5'-phosphate (DARP), formate and pyrophosphate.</text>
</comment>
<feature type="binding site" evidence="20">
    <location>
        <begin position="285"/>
        <end position="289"/>
    </location>
    <ligand>
        <name>GTP</name>
        <dbReference type="ChEBI" id="CHEBI:37565"/>
    </ligand>
</feature>
<comment type="function">
    <text evidence="3 20">Catalyzes the conversion of D-ribulose 5-phosphate to formate and 3,4-dihydroxy-2-butanone 4-phosphate.</text>
</comment>
<evidence type="ECO:0000256" key="15">
    <source>
        <dbReference type="ARBA" id="ARBA00023211"/>
    </source>
</evidence>
<comment type="cofactor">
    <cofactor evidence="20">
        <name>Mg(2+)</name>
        <dbReference type="ChEBI" id="CHEBI:18420"/>
    </cofactor>
    <cofactor evidence="20">
        <name>Mn(2+)</name>
        <dbReference type="ChEBI" id="CHEBI:29035"/>
    </cofactor>
    <text evidence="20">Binds 2 divalent metal cations per subunit. Magnesium or manganese.</text>
</comment>
<evidence type="ECO:0000256" key="5">
    <source>
        <dbReference type="ARBA" id="ARBA00004904"/>
    </source>
</evidence>
<comment type="cofactor">
    <cofactor evidence="2">
        <name>Mn(2+)</name>
        <dbReference type="ChEBI" id="CHEBI:29035"/>
    </cofactor>
</comment>
<evidence type="ECO:0000256" key="3">
    <source>
        <dbReference type="ARBA" id="ARBA00002284"/>
    </source>
</evidence>
<keyword evidence="13 20" id="KW-0460">Magnesium</keyword>
<dbReference type="STRING" id="497964.CfE428DRAFT_4667"/>
<evidence type="ECO:0000256" key="8">
    <source>
        <dbReference type="ARBA" id="ARBA00022619"/>
    </source>
</evidence>
<evidence type="ECO:0000256" key="10">
    <source>
        <dbReference type="ARBA" id="ARBA00022741"/>
    </source>
</evidence>
<dbReference type="NCBIfam" id="TIGR00506">
    <property type="entry name" value="ribB"/>
    <property type="match status" value="1"/>
</dbReference>
<dbReference type="InterPro" id="IPR036144">
    <property type="entry name" value="RibA-like_sf"/>
</dbReference>
<dbReference type="GO" id="GO:0030145">
    <property type="term" value="F:manganese ion binding"/>
    <property type="evidence" value="ECO:0007669"/>
    <property type="project" value="UniProtKB-UniRule"/>
</dbReference>
<comment type="caution">
    <text evidence="23">The sequence shown here is derived from an EMBL/GenBank/DDBJ whole genome shotgun (WGS) entry which is preliminary data.</text>
</comment>
<reference evidence="23 24" key="1">
    <citation type="journal article" date="2011" name="J. Bacteriol.">
        <title>Genome sequence of Chthoniobacter flavus Ellin428, an aerobic heterotrophic soil bacterium.</title>
        <authorList>
            <person name="Kant R."/>
            <person name="van Passel M.W."/>
            <person name="Palva A."/>
            <person name="Lucas S."/>
            <person name="Lapidus A."/>
            <person name="Glavina Del Rio T."/>
            <person name="Dalin E."/>
            <person name="Tice H."/>
            <person name="Bruce D."/>
            <person name="Goodwin L."/>
            <person name="Pitluck S."/>
            <person name="Larimer F.W."/>
            <person name="Land M.L."/>
            <person name="Hauser L."/>
            <person name="Sangwan P."/>
            <person name="de Vos W.M."/>
            <person name="Janssen P.H."/>
            <person name="Smidt H."/>
        </authorList>
    </citation>
    <scope>NUCLEOTIDE SEQUENCE [LARGE SCALE GENOMIC DNA]</scope>
    <source>
        <strain evidence="23 24">Ellin428</strain>
    </source>
</reference>
<comment type="pathway">
    <text evidence="5 20">Cofactor biosynthesis; riboflavin biosynthesis; 2-hydroxy-3-oxobutyl phosphate from D-ribulose 5-phosphate: step 1/1.</text>
</comment>
<dbReference type="GO" id="GO:0008686">
    <property type="term" value="F:3,4-dihydroxy-2-butanone-4-phosphate synthase activity"/>
    <property type="evidence" value="ECO:0007669"/>
    <property type="project" value="UniProtKB-UniRule"/>
</dbReference>
<keyword evidence="12 20" id="KW-0862">Zinc</keyword>
<dbReference type="FunFam" id="3.90.870.10:FF:000001">
    <property type="entry name" value="Riboflavin biosynthesis protein RibBA"/>
    <property type="match status" value="1"/>
</dbReference>
<evidence type="ECO:0000256" key="17">
    <source>
        <dbReference type="ARBA" id="ARBA00023268"/>
    </source>
</evidence>
<feature type="binding site" evidence="20">
    <location>
        <position position="301"/>
    </location>
    <ligand>
        <name>Zn(2+)</name>
        <dbReference type="ChEBI" id="CHEBI:29105"/>
        <note>catalytic</note>
    </ligand>
</feature>
<comment type="catalytic activity">
    <reaction evidence="1 20">
        <text>D-ribulose 5-phosphate = (2S)-2-hydroxy-3-oxobutyl phosphate + formate + H(+)</text>
        <dbReference type="Rhea" id="RHEA:18457"/>
        <dbReference type="ChEBI" id="CHEBI:15378"/>
        <dbReference type="ChEBI" id="CHEBI:15740"/>
        <dbReference type="ChEBI" id="CHEBI:58121"/>
        <dbReference type="ChEBI" id="CHEBI:58830"/>
        <dbReference type="EC" id="4.1.99.12"/>
    </reaction>
</comment>
<dbReference type="EMBL" id="ABVL01000016">
    <property type="protein sequence ID" value="EDY17928.1"/>
    <property type="molecule type" value="Genomic_DNA"/>
</dbReference>
<dbReference type="GO" id="GO:0005525">
    <property type="term" value="F:GTP binding"/>
    <property type="evidence" value="ECO:0007669"/>
    <property type="project" value="UniProtKB-KW"/>
</dbReference>
<feature type="binding site" evidence="20">
    <location>
        <position position="303"/>
    </location>
    <ligand>
        <name>Zn(2+)</name>
        <dbReference type="ChEBI" id="CHEBI:29105"/>
        <note>catalytic</note>
    </ligand>
</feature>
<feature type="region of interest" description="Disordered" evidence="21">
    <location>
        <begin position="1"/>
        <end position="31"/>
    </location>
</feature>
<feature type="binding site" evidence="20">
    <location>
        <position position="390"/>
    </location>
    <ligand>
        <name>GTP</name>
        <dbReference type="ChEBI" id="CHEBI:37565"/>
    </ligand>
</feature>
<feature type="binding site" evidence="20">
    <location>
        <position position="65"/>
    </location>
    <ligand>
        <name>D-ribulose 5-phosphate</name>
        <dbReference type="ChEBI" id="CHEBI:58121"/>
    </ligand>
</feature>
<dbReference type="HAMAP" id="MF_00180">
    <property type="entry name" value="RibB"/>
    <property type="match status" value="1"/>
</dbReference>
<comment type="similarity">
    <text evidence="7 20">In the C-terminal section; belongs to the GTP cyclohydrolase II family.</text>
</comment>
<keyword evidence="10 20" id="KW-0547">Nucleotide-binding</keyword>
<dbReference type="Proteomes" id="UP000005824">
    <property type="component" value="Unassembled WGS sequence"/>
</dbReference>
<dbReference type="EC" id="4.1.99.12" evidence="20"/>
<dbReference type="GO" id="GO:0003935">
    <property type="term" value="F:GTP cyclohydrolase II activity"/>
    <property type="evidence" value="ECO:0007669"/>
    <property type="project" value="UniProtKB-UniRule"/>
</dbReference>
<dbReference type="GO" id="GO:0009231">
    <property type="term" value="P:riboflavin biosynthetic process"/>
    <property type="evidence" value="ECO:0007669"/>
    <property type="project" value="UniProtKB-UniRule"/>
</dbReference>
<dbReference type="HAMAP" id="MF_00179">
    <property type="entry name" value="RibA"/>
    <property type="match status" value="1"/>
</dbReference>
<comment type="caution">
    <text evidence="20">Lacks conserved residue(s) required for the propagation of feature annotation.</text>
</comment>
<name>B4D6X7_9BACT</name>
<dbReference type="InParanoid" id="B4D6X7"/>
<feature type="site" description="Essential for DHBP synthase activity" evidence="20">
    <location>
        <position position="159"/>
    </location>
</feature>
<dbReference type="GO" id="GO:0005829">
    <property type="term" value="C:cytosol"/>
    <property type="evidence" value="ECO:0007669"/>
    <property type="project" value="TreeGrafter"/>
</dbReference>
<evidence type="ECO:0000256" key="20">
    <source>
        <dbReference type="HAMAP-Rule" id="MF_01283"/>
    </source>
</evidence>
<feature type="binding site" evidence="20">
    <location>
        <begin position="60"/>
        <end position="61"/>
    </location>
    <ligand>
        <name>D-ribulose 5-phosphate</name>
        <dbReference type="ChEBI" id="CHEBI:58121"/>
    </ligand>
</feature>
<keyword evidence="14 20" id="KW-0342">GTP-binding</keyword>
<evidence type="ECO:0000313" key="23">
    <source>
        <dbReference type="EMBL" id="EDY17928.1"/>
    </source>
</evidence>
<feature type="domain" description="GTP cyclohydrolase II" evidence="22">
    <location>
        <begin position="243"/>
        <end position="406"/>
    </location>
</feature>
<comment type="cofactor">
    <cofactor evidence="20">
        <name>Zn(2+)</name>
        <dbReference type="ChEBI" id="CHEBI:29105"/>
    </cofactor>
    <text evidence="20">Binds 1 zinc ion per subunit.</text>
</comment>
<dbReference type="InterPro" id="IPR000422">
    <property type="entry name" value="DHBP_synthase_RibB"/>
</dbReference>
<dbReference type="PANTHER" id="PTHR21327:SF18">
    <property type="entry name" value="3,4-DIHYDROXY-2-BUTANONE 4-PHOSPHATE SYNTHASE"/>
    <property type="match status" value="1"/>
</dbReference>
<dbReference type="PIRSF" id="PIRSF001259">
    <property type="entry name" value="RibA"/>
    <property type="match status" value="1"/>
</dbReference>
<dbReference type="eggNOG" id="COG0108">
    <property type="taxonomic scope" value="Bacteria"/>
</dbReference>